<keyword evidence="2" id="KW-1185">Reference proteome</keyword>
<evidence type="ECO:0000313" key="2">
    <source>
        <dbReference type="Proteomes" id="UP000314294"/>
    </source>
</evidence>
<proteinExistence type="predicted"/>
<sequence length="65" mass="6977">MYGNVHMTSPDLPTDVLTLHGSSPDEDPVMTSHSQASRCYKRGAHWVKSGVGWGTTTTTTAAIMV</sequence>
<organism evidence="1 2">
    <name type="scientific">Liparis tanakae</name>
    <name type="common">Tanaka's snailfish</name>
    <dbReference type="NCBI Taxonomy" id="230148"/>
    <lineage>
        <taxon>Eukaryota</taxon>
        <taxon>Metazoa</taxon>
        <taxon>Chordata</taxon>
        <taxon>Craniata</taxon>
        <taxon>Vertebrata</taxon>
        <taxon>Euteleostomi</taxon>
        <taxon>Actinopterygii</taxon>
        <taxon>Neopterygii</taxon>
        <taxon>Teleostei</taxon>
        <taxon>Neoteleostei</taxon>
        <taxon>Acanthomorphata</taxon>
        <taxon>Eupercaria</taxon>
        <taxon>Perciformes</taxon>
        <taxon>Cottioidei</taxon>
        <taxon>Cottales</taxon>
        <taxon>Liparidae</taxon>
        <taxon>Liparis</taxon>
    </lineage>
</organism>
<protein>
    <submittedName>
        <fullName evidence="1">Uncharacterized protein</fullName>
    </submittedName>
</protein>
<dbReference type="Proteomes" id="UP000314294">
    <property type="component" value="Unassembled WGS sequence"/>
</dbReference>
<gene>
    <name evidence="1" type="ORF">EYF80_040098</name>
</gene>
<comment type="caution">
    <text evidence="1">The sequence shown here is derived from an EMBL/GenBank/DDBJ whole genome shotgun (WGS) entry which is preliminary data.</text>
</comment>
<accession>A0A4Z2G9S6</accession>
<evidence type="ECO:0000313" key="1">
    <source>
        <dbReference type="EMBL" id="TNN49693.1"/>
    </source>
</evidence>
<dbReference type="AlphaFoldDB" id="A0A4Z2G9S6"/>
<dbReference type="EMBL" id="SRLO01000645">
    <property type="protein sequence ID" value="TNN49693.1"/>
    <property type="molecule type" value="Genomic_DNA"/>
</dbReference>
<reference evidence="1 2" key="1">
    <citation type="submission" date="2019-03" db="EMBL/GenBank/DDBJ databases">
        <title>First draft genome of Liparis tanakae, snailfish: a comprehensive survey of snailfish specific genes.</title>
        <authorList>
            <person name="Kim W."/>
            <person name="Song I."/>
            <person name="Jeong J.-H."/>
            <person name="Kim D."/>
            <person name="Kim S."/>
            <person name="Ryu S."/>
            <person name="Song J.Y."/>
            <person name="Lee S.K."/>
        </authorList>
    </citation>
    <scope>NUCLEOTIDE SEQUENCE [LARGE SCALE GENOMIC DNA]</scope>
    <source>
        <tissue evidence="1">Muscle</tissue>
    </source>
</reference>
<name>A0A4Z2G9S6_9TELE</name>